<gene>
    <name evidence="3" type="ORF">Z968_02825</name>
</gene>
<comment type="caution">
    <text evidence="3">The sequence shown here is derived from an EMBL/GenBank/DDBJ whole genome shotgun (WGS) entry which is preliminary data.</text>
</comment>
<feature type="transmembrane region" description="Helical" evidence="1">
    <location>
        <begin position="12"/>
        <end position="32"/>
    </location>
</feature>
<protein>
    <submittedName>
        <fullName evidence="3">Membrane protein</fullName>
    </submittedName>
</protein>
<reference evidence="3 4" key="1">
    <citation type="submission" date="2014-01" db="EMBL/GenBank/DDBJ databases">
        <title>Plasmidome dynamics in the species complex Clostridium novyi sensu lato converts strains of independent lineages into distinctly different pathogens.</title>
        <authorList>
            <person name="Skarin H."/>
            <person name="Segerman B."/>
        </authorList>
    </citation>
    <scope>NUCLEOTIDE SEQUENCE [LARGE SCALE GENOMIC DNA]</scope>
    <source>
        <strain evidence="3 4">4552</strain>
    </source>
</reference>
<organism evidence="3 4">
    <name type="scientific">Clostridium novyi A str. 4552</name>
    <dbReference type="NCBI Taxonomy" id="1444289"/>
    <lineage>
        <taxon>Bacteria</taxon>
        <taxon>Bacillati</taxon>
        <taxon>Bacillota</taxon>
        <taxon>Clostridia</taxon>
        <taxon>Eubacteriales</taxon>
        <taxon>Clostridiaceae</taxon>
        <taxon>Clostridium</taxon>
    </lineage>
</organism>
<evidence type="ECO:0000256" key="1">
    <source>
        <dbReference type="SAM" id="Phobius"/>
    </source>
</evidence>
<dbReference type="SMART" id="SM00228">
    <property type="entry name" value="PDZ"/>
    <property type="match status" value="1"/>
</dbReference>
<proteinExistence type="predicted"/>
<keyword evidence="1" id="KW-1133">Transmembrane helix</keyword>
<dbReference type="Proteomes" id="UP000030012">
    <property type="component" value="Unassembled WGS sequence"/>
</dbReference>
<dbReference type="SUPFAM" id="SSF50156">
    <property type="entry name" value="PDZ domain-like"/>
    <property type="match status" value="1"/>
</dbReference>
<dbReference type="RefSeq" id="WP_039253005.1">
    <property type="nucleotide sequence ID" value="NZ_JENJ01000008.1"/>
</dbReference>
<dbReference type="PROSITE" id="PS50106">
    <property type="entry name" value="PDZ"/>
    <property type="match status" value="1"/>
</dbReference>
<dbReference type="InterPro" id="IPR041489">
    <property type="entry name" value="PDZ_6"/>
</dbReference>
<keyword evidence="1" id="KW-0472">Membrane</keyword>
<evidence type="ECO:0000259" key="2">
    <source>
        <dbReference type="PROSITE" id="PS50106"/>
    </source>
</evidence>
<feature type="transmembrane region" description="Helical" evidence="1">
    <location>
        <begin position="259"/>
        <end position="277"/>
    </location>
</feature>
<feature type="transmembrane region" description="Helical" evidence="1">
    <location>
        <begin position="228"/>
        <end position="247"/>
    </location>
</feature>
<dbReference type="AlphaFoldDB" id="A0A0A0I9T2"/>
<evidence type="ECO:0000313" key="4">
    <source>
        <dbReference type="Proteomes" id="UP000030012"/>
    </source>
</evidence>
<dbReference type="EMBL" id="JENJ01000008">
    <property type="protein sequence ID" value="KGM97657.1"/>
    <property type="molecule type" value="Genomic_DNA"/>
</dbReference>
<dbReference type="Gene3D" id="2.30.42.10">
    <property type="match status" value="1"/>
</dbReference>
<dbReference type="InterPro" id="IPR036034">
    <property type="entry name" value="PDZ_sf"/>
</dbReference>
<name>A0A0A0I9T2_CLONO</name>
<dbReference type="Pfam" id="PF17820">
    <property type="entry name" value="PDZ_6"/>
    <property type="match status" value="1"/>
</dbReference>
<feature type="transmembrane region" description="Helical" evidence="1">
    <location>
        <begin position="108"/>
        <end position="126"/>
    </location>
</feature>
<accession>A0A0A0I9T2</accession>
<dbReference type="OrthoDB" id="198399at2"/>
<sequence>MNVVISTLRSVAYAMVTSPYVFVLLMFLVVFYNYNKKIVSIQKMIIGEKLNSALELTVSQIVLGIIGGAIGSIIISYLGVSFDENTSIELIFFLSILLMFIKPKYICFSYSGAVLGFISILLEMMNRMYGVAIPELRFLNIDVVALMTLIAVLHFVEGILVMIDGSRGSIPIFTKKHGRIIGGFALKRYWVMPIVIALLVNSNGYSLNEIISIGSWKTFLNPTTPINMIKNVAILLMPFYGVIGYSTVTFTKTKKEKSITSGLMIMIYSVVLFIFARLAILNIFFKLFVVIFAPVAHEAMLYIQRRSEVKKEPKYISNESGMMILEVAPNSPAYDMGIKSGDVLLEVNDKRVFKEDDILNMIKETSNIAWFKVKRTAGYLEEIRYKNINNSKHLGIVFVPMHVPKEKMVLKVDENKFSEILSKMKSKDK</sequence>
<evidence type="ECO:0000313" key="3">
    <source>
        <dbReference type="EMBL" id="KGM97657.1"/>
    </source>
</evidence>
<feature type="transmembrane region" description="Helical" evidence="1">
    <location>
        <begin position="189"/>
        <end position="208"/>
    </location>
</feature>
<feature type="transmembrane region" description="Helical" evidence="1">
    <location>
        <begin position="53"/>
        <end position="79"/>
    </location>
</feature>
<keyword evidence="1" id="KW-0812">Transmembrane</keyword>
<feature type="transmembrane region" description="Helical" evidence="1">
    <location>
        <begin position="138"/>
        <end position="163"/>
    </location>
</feature>
<dbReference type="InterPro" id="IPR001478">
    <property type="entry name" value="PDZ"/>
</dbReference>
<feature type="domain" description="PDZ" evidence="2">
    <location>
        <begin position="319"/>
        <end position="377"/>
    </location>
</feature>